<dbReference type="PANTHER" id="PTHR11037">
    <property type="entry name" value="TRANSCRIPTION FACTOR CP2"/>
    <property type="match status" value="1"/>
</dbReference>
<evidence type="ECO:0000256" key="2">
    <source>
        <dbReference type="SAM" id="MobiDB-lite"/>
    </source>
</evidence>
<keyword evidence="3" id="KW-0732">Signal</keyword>
<dbReference type="Pfam" id="PF04516">
    <property type="entry name" value="CP2"/>
    <property type="match status" value="1"/>
</dbReference>
<comment type="subcellular location">
    <subcellularLocation>
        <location evidence="1">Nucleus</location>
    </subcellularLocation>
</comment>
<evidence type="ECO:0000256" key="1">
    <source>
        <dbReference type="PROSITE-ProRule" id="PRU01313"/>
    </source>
</evidence>
<protein>
    <recommendedName>
        <fullName evidence="4">Grh/CP2 DB domain-containing protein</fullName>
    </recommendedName>
</protein>
<keyword evidence="6" id="KW-1185">Reference proteome</keyword>
<evidence type="ECO:0000313" key="6">
    <source>
        <dbReference type="Proteomes" id="UP000314982"/>
    </source>
</evidence>
<dbReference type="GO" id="GO:0000978">
    <property type="term" value="F:RNA polymerase II cis-regulatory region sequence-specific DNA binding"/>
    <property type="evidence" value="ECO:0007669"/>
    <property type="project" value="TreeGrafter"/>
</dbReference>
<dbReference type="PROSITE" id="PS51968">
    <property type="entry name" value="GRH_CP2_DB"/>
    <property type="match status" value="1"/>
</dbReference>
<sequence>YCTFPCLISCLTLFSSLLLQVYIGINSLSTDFSSQKGVKGLPLNLQIDTYDFSTGTNRLIHRAAVQVKIFCDKGAERKMRDEDRKRSKRRGKTVIDSKSKSSSGTVLLEK</sequence>
<reference evidence="5" key="3">
    <citation type="submission" date="2025-09" db="UniProtKB">
        <authorList>
            <consortium name="Ensembl"/>
        </authorList>
    </citation>
    <scope>IDENTIFICATION</scope>
</reference>
<accession>A0A4W5KU63</accession>
<dbReference type="GO" id="GO:0001228">
    <property type="term" value="F:DNA-binding transcription activator activity, RNA polymerase II-specific"/>
    <property type="evidence" value="ECO:0007669"/>
    <property type="project" value="TreeGrafter"/>
</dbReference>
<dbReference type="InterPro" id="IPR040167">
    <property type="entry name" value="TF_CP2-like"/>
</dbReference>
<dbReference type="AlphaFoldDB" id="A0A4W5KU63"/>
<dbReference type="Proteomes" id="UP000314982">
    <property type="component" value="Unassembled WGS sequence"/>
</dbReference>
<feature type="domain" description="Grh/CP2 DB" evidence="4">
    <location>
        <begin position="1"/>
        <end position="110"/>
    </location>
</feature>
<reference evidence="5" key="2">
    <citation type="submission" date="2025-08" db="UniProtKB">
        <authorList>
            <consortium name="Ensembl"/>
        </authorList>
    </citation>
    <scope>IDENTIFICATION</scope>
</reference>
<dbReference type="Ensembl" id="ENSHHUT00000016245.1">
    <property type="protein sequence ID" value="ENSHHUP00000015691.1"/>
    <property type="gene ID" value="ENSHHUG00000009787.1"/>
</dbReference>
<evidence type="ECO:0000313" key="5">
    <source>
        <dbReference type="Ensembl" id="ENSHHUP00000015691.1"/>
    </source>
</evidence>
<evidence type="ECO:0000256" key="3">
    <source>
        <dbReference type="SAM" id="SignalP"/>
    </source>
</evidence>
<name>A0A4W5KU63_9TELE</name>
<dbReference type="GO" id="GO:0005634">
    <property type="term" value="C:nucleus"/>
    <property type="evidence" value="ECO:0007669"/>
    <property type="project" value="UniProtKB-SubCell"/>
</dbReference>
<dbReference type="GeneTree" id="ENSGT00940000157970"/>
<keyword evidence="1" id="KW-0539">Nucleus</keyword>
<reference evidence="6" key="1">
    <citation type="submission" date="2018-06" db="EMBL/GenBank/DDBJ databases">
        <title>Genome assembly of Danube salmon.</title>
        <authorList>
            <person name="Macqueen D.J."/>
            <person name="Gundappa M.K."/>
        </authorList>
    </citation>
    <scope>NUCLEOTIDE SEQUENCE [LARGE SCALE GENOMIC DNA]</scope>
</reference>
<feature type="region of interest" description="Disordered" evidence="2">
    <location>
        <begin position="77"/>
        <end position="110"/>
    </location>
</feature>
<feature type="compositionally biased region" description="Polar residues" evidence="2">
    <location>
        <begin position="100"/>
        <end position="110"/>
    </location>
</feature>
<feature type="chain" id="PRO_5021334068" description="Grh/CP2 DB domain-containing protein" evidence="3">
    <location>
        <begin position="28"/>
        <end position="110"/>
    </location>
</feature>
<dbReference type="PANTHER" id="PTHR11037:SF6">
    <property type="entry name" value="GRAINYHEAD-LIKE PROTEIN 3 HOMOLOG"/>
    <property type="match status" value="1"/>
</dbReference>
<evidence type="ECO:0000259" key="4">
    <source>
        <dbReference type="PROSITE" id="PS51968"/>
    </source>
</evidence>
<keyword evidence="1" id="KW-0238">DNA-binding</keyword>
<feature type="signal peptide" evidence="3">
    <location>
        <begin position="1"/>
        <end position="27"/>
    </location>
</feature>
<dbReference type="InterPro" id="IPR007604">
    <property type="entry name" value="CP2"/>
</dbReference>
<proteinExistence type="predicted"/>
<organism evidence="5 6">
    <name type="scientific">Hucho hucho</name>
    <name type="common">huchen</name>
    <dbReference type="NCBI Taxonomy" id="62062"/>
    <lineage>
        <taxon>Eukaryota</taxon>
        <taxon>Metazoa</taxon>
        <taxon>Chordata</taxon>
        <taxon>Craniata</taxon>
        <taxon>Vertebrata</taxon>
        <taxon>Euteleostomi</taxon>
        <taxon>Actinopterygii</taxon>
        <taxon>Neopterygii</taxon>
        <taxon>Teleostei</taxon>
        <taxon>Protacanthopterygii</taxon>
        <taxon>Salmoniformes</taxon>
        <taxon>Salmonidae</taxon>
        <taxon>Salmoninae</taxon>
        <taxon>Hucho</taxon>
    </lineage>
</organism>